<feature type="region of interest" description="Disordered" evidence="1">
    <location>
        <begin position="15"/>
        <end position="58"/>
    </location>
</feature>
<keyword evidence="3" id="KW-1185">Reference proteome</keyword>
<name>A0AAD4MV22_9BILA</name>
<sequence>MDSVRVRHGIRTVCAPKPSSTIEKKEKKTSTTIKKTPTAERIKEKASTTEKKTSTKDRITSIKDIKEKPKAKPKRIGFLTALALASNISPDLALSFLPKAYKALKKRYESGKAHFKVNGKDGKLRDAKDGEAVRVDLSKPETYAIIERNKKDPKENEAIVAHPMLLSYNPPDPEDIDHDTPAVAAHSPKNRYQWDQNGNTASTDGYYQQAQQSYTGENSYYQQNTGDANTQQNPYNVQSSYKVQSSYDTPKIAYSPHDIYGGSSTQNVNYSQSGIYTAPSTQNVKYTTYEVPSTDHKPYYPYEIPRSRAITEVTLWPGSKEQLPDGSWMDVYHIPYAFAEDSTFCKSIAQTGADLYQVLRCSDEHLSAQMLRNRSISNAKMLRPISEHLGLYQKCTDAQTHMLRCSENHIF</sequence>
<dbReference type="Proteomes" id="UP001201812">
    <property type="component" value="Unassembled WGS sequence"/>
</dbReference>
<gene>
    <name evidence="2" type="ORF">DdX_13201</name>
</gene>
<accession>A0AAD4MV22</accession>
<protein>
    <submittedName>
        <fullName evidence="2">Uncharacterized protein</fullName>
    </submittedName>
</protein>
<evidence type="ECO:0000313" key="3">
    <source>
        <dbReference type="Proteomes" id="UP001201812"/>
    </source>
</evidence>
<organism evidence="2 3">
    <name type="scientific">Ditylenchus destructor</name>
    <dbReference type="NCBI Taxonomy" id="166010"/>
    <lineage>
        <taxon>Eukaryota</taxon>
        <taxon>Metazoa</taxon>
        <taxon>Ecdysozoa</taxon>
        <taxon>Nematoda</taxon>
        <taxon>Chromadorea</taxon>
        <taxon>Rhabditida</taxon>
        <taxon>Tylenchina</taxon>
        <taxon>Tylenchomorpha</taxon>
        <taxon>Sphaerularioidea</taxon>
        <taxon>Anguinidae</taxon>
        <taxon>Anguininae</taxon>
        <taxon>Ditylenchus</taxon>
    </lineage>
</organism>
<dbReference type="EMBL" id="JAKKPZ010000050">
    <property type="protein sequence ID" value="KAI1706159.1"/>
    <property type="molecule type" value="Genomic_DNA"/>
</dbReference>
<comment type="caution">
    <text evidence="2">The sequence shown here is derived from an EMBL/GenBank/DDBJ whole genome shotgun (WGS) entry which is preliminary data.</text>
</comment>
<evidence type="ECO:0000313" key="2">
    <source>
        <dbReference type="EMBL" id="KAI1706159.1"/>
    </source>
</evidence>
<feature type="compositionally biased region" description="Basic and acidic residues" evidence="1">
    <location>
        <begin position="37"/>
        <end position="58"/>
    </location>
</feature>
<evidence type="ECO:0000256" key="1">
    <source>
        <dbReference type="SAM" id="MobiDB-lite"/>
    </source>
</evidence>
<dbReference type="AlphaFoldDB" id="A0AAD4MV22"/>
<reference evidence="2" key="1">
    <citation type="submission" date="2022-01" db="EMBL/GenBank/DDBJ databases">
        <title>Genome Sequence Resource for Two Populations of Ditylenchus destructor, the Migratory Endoparasitic Phytonematode.</title>
        <authorList>
            <person name="Zhang H."/>
            <person name="Lin R."/>
            <person name="Xie B."/>
        </authorList>
    </citation>
    <scope>NUCLEOTIDE SEQUENCE</scope>
    <source>
        <strain evidence="2">BazhouSP</strain>
    </source>
</reference>
<proteinExistence type="predicted"/>